<protein>
    <submittedName>
        <fullName evidence="1">Uncharacterized protein</fullName>
    </submittedName>
</protein>
<keyword evidence="2" id="KW-1185">Reference proteome</keyword>
<dbReference type="HOGENOM" id="CLU_126447_1_0_9"/>
<dbReference type="STRING" id="1235802.C823_03276"/>
<dbReference type="Proteomes" id="UP000012589">
    <property type="component" value="Unassembled WGS sequence"/>
</dbReference>
<dbReference type="AlphaFoldDB" id="N2AIP4"/>
<comment type="caution">
    <text evidence="1">The sequence shown here is derived from an EMBL/GenBank/DDBJ whole genome shotgun (WGS) entry which is preliminary data.</text>
</comment>
<gene>
    <name evidence="1" type="ORF">C823_03276</name>
</gene>
<dbReference type="PATRIC" id="fig|1235802.3.peg.3464"/>
<reference evidence="1 2" key="1">
    <citation type="journal article" date="2014" name="Genome Announc.">
        <title>Draft genome sequences of the altered schaedler flora, a defined bacterial community from gnotobiotic mice.</title>
        <authorList>
            <person name="Wannemuehler M.J."/>
            <person name="Overstreet A.M."/>
            <person name="Ward D.V."/>
            <person name="Phillips G.J."/>
        </authorList>
    </citation>
    <scope>NUCLEOTIDE SEQUENCE [LARGE SCALE GENOMIC DNA]</scope>
    <source>
        <strain evidence="1 2">ASF492</strain>
    </source>
</reference>
<organism evidence="1 2">
    <name type="scientific">Eubacterium plexicaudatum ASF492</name>
    <dbReference type="NCBI Taxonomy" id="1235802"/>
    <lineage>
        <taxon>Bacteria</taxon>
        <taxon>Bacillati</taxon>
        <taxon>Bacillota</taxon>
        <taxon>Clostridia</taxon>
        <taxon>Eubacteriales</taxon>
        <taxon>Eubacteriaceae</taxon>
        <taxon>Eubacterium</taxon>
    </lineage>
</organism>
<accession>N2AIP4</accession>
<name>N2AIP4_9FIRM</name>
<evidence type="ECO:0000313" key="1">
    <source>
        <dbReference type="EMBL" id="EMZ24319.1"/>
    </source>
</evidence>
<dbReference type="EMBL" id="AQFT01000099">
    <property type="protein sequence ID" value="EMZ24319.1"/>
    <property type="molecule type" value="Genomic_DNA"/>
</dbReference>
<proteinExistence type="predicted"/>
<evidence type="ECO:0000313" key="2">
    <source>
        <dbReference type="Proteomes" id="UP000012589"/>
    </source>
</evidence>
<sequence length="160" mass="18144">MDYFLIKQLGTVSIPKAQKTEVASPEDPSVRITHDIPSLDKFDYIADEHIVSDTLKQLLEQYLPEQLWRPCVFVDTKALQYKTFWFLPPLSYVPERVVLNSKGMPAAVYVNAKDFAEKAPCILHIRGAKNSSFIVVHLSVAESILRRGICGLELVRLEDV</sequence>
<dbReference type="OrthoDB" id="1906379at2"/>